<dbReference type="EMBL" id="PGTZ01000006">
    <property type="protein sequence ID" value="PJI95163.1"/>
    <property type="molecule type" value="Genomic_DNA"/>
</dbReference>
<feature type="transmembrane region" description="Helical" evidence="2">
    <location>
        <begin position="124"/>
        <end position="145"/>
    </location>
</feature>
<keyword evidence="2" id="KW-0472">Membrane</keyword>
<evidence type="ECO:0000313" key="4">
    <source>
        <dbReference type="EMBL" id="PJI95163.1"/>
    </source>
</evidence>
<proteinExistence type="predicted"/>
<evidence type="ECO:0000313" key="5">
    <source>
        <dbReference type="Proteomes" id="UP000231586"/>
    </source>
</evidence>
<organism evidence="4 5">
    <name type="scientific">Luteimicrobium subarcticum</name>
    <dbReference type="NCBI Taxonomy" id="620910"/>
    <lineage>
        <taxon>Bacteria</taxon>
        <taxon>Bacillati</taxon>
        <taxon>Actinomycetota</taxon>
        <taxon>Actinomycetes</taxon>
        <taxon>Micrococcales</taxon>
        <taxon>Luteimicrobium</taxon>
    </lineage>
</organism>
<comment type="caution">
    <text evidence="4">The sequence shown here is derived from an EMBL/GenBank/DDBJ whole genome shotgun (WGS) entry which is preliminary data.</text>
</comment>
<dbReference type="Proteomes" id="UP000231586">
    <property type="component" value="Unassembled WGS sequence"/>
</dbReference>
<dbReference type="AlphaFoldDB" id="A0A2M8WW72"/>
<evidence type="ECO:0000259" key="3">
    <source>
        <dbReference type="Pfam" id="PF12158"/>
    </source>
</evidence>
<feature type="region of interest" description="Disordered" evidence="1">
    <location>
        <begin position="39"/>
        <end position="60"/>
    </location>
</feature>
<dbReference type="RefSeq" id="WP_100349072.1">
    <property type="nucleotide sequence ID" value="NZ_PGTZ01000006.1"/>
</dbReference>
<protein>
    <submittedName>
        <fullName evidence="4">Uncharacterized protein DUF3592</fullName>
    </submittedName>
</protein>
<keyword evidence="5" id="KW-1185">Reference proteome</keyword>
<dbReference type="OrthoDB" id="4793458at2"/>
<evidence type="ECO:0000256" key="1">
    <source>
        <dbReference type="SAM" id="MobiDB-lite"/>
    </source>
</evidence>
<reference evidence="4 5" key="1">
    <citation type="submission" date="2017-11" db="EMBL/GenBank/DDBJ databases">
        <title>Genomic Encyclopedia of Archaeal and Bacterial Type Strains, Phase II (KMG-II): From Individual Species to Whole Genera.</title>
        <authorList>
            <person name="Goeker M."/>
        </authorList>
    </citation>
    <scope>NUCLEOTIDE SEQUENCE [LARGE SCALE GENOMIC DNA]</scope>
    <source>
        <strain evidence="4 5">DSM 22413</strain>
    </source>
</reference>
<gene>
    <name evidence="4" type="ORF">CLV34_1019</name>
</gene>
<dbReference type="Pfam" id="PF12158">
    <property type="entry name" value="DUF3592"/>
    <property type="match status" value="1"/>
</dbReference>
<keyword evidence="2" id="KW-1133">Transmembrane helix</keyword>
<sequence>MKILFAVIPAVIALFLLWSIVGAVREISGIRSLERSGQRTPGRVVASHSQTTTSGTGDDRRVSTRLVETIEFPTVDGRRIRGVPTWSDVGMLDRSDQDVQVSYDPERPDRFIAPKGARMGTGSAVTRIVVCVLFLVFVAIFFRVAQGMLSDPLFGGSPFDSSSF</sequence>
<keyword evidence="2" id="KW-0812">Transmembrane</keyword>
<feature type="domain" description="DUF3592" evidence="3">
    <location>
        <begin position="40"/>
        <end position="112"/>
    </location>
</feature>
<dbReference type="InterPro" id="IPR021994">
    <property type="entry name" value="DUF3592"/>
</dbReference>
<feature type="compositionally biased region" description="Polar residues" evidence="1">
    <location>
        <begin position="47"/>
        <end position="56"/>
    </location>
</feature>
<accession>A0A2M8WW72</accession>
<evidence type="ECO:0000256" key="2">
    <source>
        <dbReference type="SAM" id="Phobius"/>
    </source>
</evidence>
<name>A0A2M8WW72_9MICO</name>